<reference evidence="2 3" key="1">
    <citation type="journal article" date="2018" name="Front. Plant Sci.">
        <title>Red Clover (Trifolium pratense) and Zigzag Clover (T. medium) - A Picture of Genomic Similarities and Differences.</title>
        <authorList>
            <person name="Dluhosova J."/>
            <person name="Istvanek J."/>
            <person name="Nedelnik J."/>
            <person name="Repkova J."/>
        </authorList>
    </citation>
    <scope>NUCLEOTIDE SEQUENCE [LARGE SCALE GENOMIC DNA]</scope>
    <source>
        <strain evidence="3">cv. 10/8</strain>
        <tissue evidence="2">Leaf</tissue>
    </source>
</reference>
<proteinExistence type="predicted"/>
<evidence type="ECO:0000313" key="3">
    <source>
        <dbReference type="Proteomes" id="UP000265520"/>
    </source>
</evidence>
<evidence type="ECO:0000256" key="1">
    <source>
        <dbReference type="SAM" id="MobiDB-lite"/>
    </source>
</evidence>
<comment type="caution">
    <text evidence="2">The sequence shown here is derived from an EMBL/GenBank/DDBJ whole genome shotgun (WGS) entry which is preliminary data.</text>
</comment>
<keyword evidence="3" id="KW-1185">Reference proteome</keyword>
<name>A0A392P2T0_9FABA</name>
<sequence>HQSRFTCHRHRRRFTILFSQSPLHLQNRPAAVLTQPQIHLSDPQDLVPTPPPPLAPPCLRKRAEKNL</sequence>
<accession>A0A392P2T0</accession>
<dbReference type="Proteomes" id="UP000265520">
    <property type="component" value="Unassembled WGS sequence"/>
</dbReference>
<evidence type="ECO:0000313" key="2">
    <source>
        <dbReference type="EMBL" id="MCI05709.1"/>
    </source>
</evidence>
<feature type="non-terminal residue" evidence="2">
    <location>
        <position position="1"/>
    </location>
</feature>
<feature type="region of interest" description="Disordered" evidence="1">
    <location>
        <begin position="36"/>
        <end position="67"/>
    </location>
</feature>
<organism evidence="2 3">
    <name type="scientific">Trifolium medium</name>
    <dbReference type="NCBI Taxonomy" id="97028"/>
    <lineage>
        <taxon>Eukaryota</taxon>
        <taxon>Viridiplantae</taxon>
        <taxon>Streptophyta</taxon>
        <taxon>Embryophyta</taxon>
        <taxon>Tracheophyta</taxon>
        <taxon>Spermatophyta</taxon>
        <taxon>Magnoliopsida</taxon>
        <taxon>eudicotyledons</taxon>
        <taxon>Gunneridae</taxon>
        <taxon>Pentapetalae</taxon>
        <taxon>rosids</taxon>
        <taxon>fabids</taxon>
        <taxon>Fabales</taxon>
        <taxon>Fabaceae</taxon>
        <taxon>Papilionoideae</taxon>
        <taxon>50 kb inversion clade</taxon>
        <taxon>NPAAA clade</taxon>
        <taxon>Hologalegina</taxon>
        <taxon>IRL clade</taxon>
        <taxon>Trifolieae</taxon>
        <taxon>Trifolium</taxon>
    </lineage>
</organism>
<dbReference type="EMBL" id="LXQA010059486">
    <property type="protein sequence ID" value="MCI05709.1"/>
    <property type="molecule type" value="Genomic_DNA"/>
</dbReference>
<protein>
    <submittedName>
        <fullName evidence="2">Uncharacterized protein</fullName>
    </submittedName>
</protein>
<dbReference type="AlphaFoldDB" id="A0A392P2T0"/>